<evidence type="ECO:0000313" key="3">
    <source>
        <dbReference type="Proteomes" id="UP000078543"/>
    </source>
</evidence>
<dbReference type="RefSeq" id="WP_068498955.1">
    <property type="nucleotide sequence ID" value="NZ_LWQU01000126.1"/>
</dbReference>
<sequence length="517" mass="56566">MRLFLSAVLAHPTLTGGRSFAIAVTSLTVMVVLPILTVPVPPLTDFVNHLARMGILADIGTNSALARTYAIEWAVIPNLIMDVVVPPLVHHLGLPGAGQVFLTMMVLLLVTGPMAIHRALWGRFSPWPLLAFPLVYNGIFLYGLVNYLLGVGIALWGVALWIALRDRSVARRGLASAIIVLVLFLCHLFAVGLYGLTLLAFELWRLAQRRSTWTWRDLAAFALPFVPVIPLILASPTLGLSKMNLWESHGKLDGLYLTVQLYRDMVDMVFAAILVGATVWLAKRDLLRLHGAGWVLLALGGVVFLAMPRQLFGSWIADQRLPVALVFLTIGFVSPELRGRLSRGAFYAFIAGLTLARTVEVQANWLDLADITADMRAAVGRMPRGATVLVAHADEPAGGMVMEQALSHAPSWAVIDRDALISTIFAVPGKQVLAIRPEFADLVDRDDGDPPTVSQLLASVDGPVPGAARFWDAWPGRYDFVYILYTRPGAANPDPDHLQPVFEGRGFQLYRTMPDRD</sequence>
<keyword evidence="1" id="KW-1133">Transmembrane helix</keyword>
<proteinExistence type="predicted"/>
<gene>
    <name evidence="2" type="ORF">A6A05_10005</name>
</gene>
<dbReference type="AlphaFoldDB" id="A0A178MTX1"/>
<keyword evidence="1" id="KW-0472">Membrane</keyword>
<feature type="transmembrane region" description="Helical" evidence="1">
    <location>
        <begin position="174"/>
        <end position="201"/>
    </location>
</feature>
<dbReference type="EMBL" id="LWQU01000126">
    <property type="protein sequence ID" value="OAN53088.1"/>
    <property type="molecule type" value="Genomic_DNA"/>
</dbReference>
<dbReference type="OrthoDB" id="7975584at2"/>
<feature type="transmembrane region" description="Helical" evidence="1">
    <location>
        <begin position="287"/>
        <end position="307"/>
    </location>
</feature>
<organism evidence="2 3">
    <name type="scientific">Magnetospirillum moscoviense</name>
    <dbReference type="NCBI Taxonomy" id="1437059"/>
    <lineage>
        <taxon>Bacteria</taxon>
        <taxon>Pseudomonadati</taxon>
        <taxon>Pseudomonadota</taxon>
        <taxon>Alphaproteobacteria</taxon>
        <taxon>Rhodospirillales</taxon>
        <taxon>Rhodospirillaceae</taxon>
        <taxon>Magnetospirillum</taxon>
    </lineage>
</organism>
<evidence type="ECO:0008006" key="4">
    <source>
        <dbReference type="Google" id="ProtNLM"/>
    </source>
</evidence>
<keyword evidence="1" id="KW-0812">Transmembrane</keyword>
<accession>A0A178MTX1</accession>
<feature type="transmembrane region" description="Helical" evidence="1">
    <location>
        <begin position="261"/>
        <end position="281"/>
    </location>
</feature>
<feature type="transmembrane region" description="Helical" evidence="1">
    <location>
        <begin position="221"/>
        <end position="240"/>
    </location>
</feature>
<name>A0A178MTX1_9PROT</name>
<feature type="transmembrane region" description="Helical" evidence="1">
    <location>
        <begin position="140"/>
        <end position="162"/>
    </location>
</feature>
<comment type="caution">
    <text evidence="2">The sequence shown here is derived from an EMBL/GenBank/DDBJ whole genome shotgun (WGS) entry which is preliminary data.</text>
</comment>
<dbReference type="STRING" id="1437059.A6A05_10005"/>
<keyword evidence="3" id="KW-1185">Reference proteome</keyword>
<reference evidence="2 3" key="1">
    <citation type="submission" date="2016-04" db="EMBL/GenBank/DDBJ databases">
        <title>Draft genome sequence of freshwater magnetotactic bacteria Magnetospirillum marisnigri SP-1 and Magnetospirillum moscoviense BB-1.</title>
        <authorList>
            <person name="Koziaeva V."/>
            <person name="Dziuba M.V."/>
            <person name="Ivanov T.M."/>
            <person name="Kuznetsov B."/>
            <person name="Grouzdev D.S."/>
        </authorList>
    </citation>
    <scope>NUCLEOTIDE SEQUENCE [LARGE SCALE GENOMIC DNA]</scope>
    <source>
        <strain evidence="2 3">BB-1</strain>
    </source>
</reference>
<feature type="transmembrane region" description="Helical" evidence="1">
    <location>
        <begin position="20"/>
        <end position="43"/>
    </location>
</feature>
<evidence type="ECO:0000256" key="1">
    <source>
        <dbReference type="SAM" id="Phobius"/>
    </source>
</evidence>
<protein>
    <recommendedName>
        <fullName evidence="4">Glycosyltransferase RgtA/B/C/D-like domain-containing protein</fullName>
    </recommendedName>
</protein>
<dbReference type="Proteomes" id="UP000078543">
    <property type="component" value="Unassembled WGS sequence"/>
</dbReference>
<evidence type="ECO:0000313" key="2">
    <source>
        <dbReference type="EMBL" id="OAN53088.1"/>
    </source>
</evidence>
<feature type="transmembrane region" description="Helical" evidence="1">
    <location>
        <begin position="100"/>
        <end position="120"/>
    </location>
</feature>